<feature type="compositionally biased region" description="Basic and acidic residues" evidence="1">
    <location>
        <begin position="46"/>
        <end position="63"/>
    </location>
</feature>
<gene>
    <name evidence="2" type="ORF">ORAREDHAP_LOCUS10658</name>
</gene>
<protein>
    <submittedName>
        <fullName evidence="2">Uncharacterized protein</fullName>
    </submittedName>
</protein>
<evidence type="ECO:0000256" key="1">
    <source>
        <dbReference type="SAM" id="MobiDB-lite"/>
    </source>
</evidence>
<feature type="region of interest" description="Disordered" evidence="1">
    <location>
        <begin position="42"/>
        <end position="102"/>
    </location>
</feature>
<sequence>MVHPSKSVYYSVKLRDKIVFLGEYPLVKRPSQCRIAFPPISVKAPPKRENQLTRDLPLDKSQRDLAAAPNNKEVVEEEEDEDDASALPSSSSSDVDELDSIP</sequence>
<dbReference type="AlphaFoldDB" id="A0A6J5WJB3"/>
<evidence type="ECO:0000313" key="2">
    <source>
        <dbReference type="EMBL" id="CAB4298358.1"/>
    </source>
</evidence>
<proteinExistence type="predicted"/>
<organism evidence="2 3">
    <name type="scientific">Prunus armeniaca</name>
    <name type="common">Apricot</name>
    <name type="synonym">Armeniaca vulgaris</name>
    <dbReference type="NCBI Taxonomy" id="36596"/>
    <lineage>
        <taxon>Eukaryota</taxon>
        <taxon>Viridiplantae</taxon>
        <taxon>Streptophyta</taxon>
        <taxon>Embryophyta</taxon>
        <taxon>Tracheophyta</taxon>
        <taxon>Spermatophyta</taxon>
        <taxon>Magnoliopsida</taxon>
        <taxon>eudicotyledons</taxon>
        <taxon>Gunneridae</taxon>
        <taxon>Pentapetalae</taxon>
        <taxon>rosids</taxon>
        <taxon>fabids</taxon>
        <taxon>Rosales</taxon>
        <taxon>Rosaceae</taxon>
        <taxon>Amygdaloideae</taxon>
        <taxon>Amygdaleae</taxon>
        <taxon>Prunus</taxon>
    </lineage>
</organism>
<dbReference type="EMBL" id="CAEKKB010000001">
    <property type="protein sequence ID" value="CAB4298358.1"/>
    <property type="molecule type" value="Genomic_DNA"/>
</dbReference>
<evidence type="ECO:0000313" key="3">
    <source>
        <dbReference type="Proteomes" id="UP000507245"/>
    </source>
</evidence>
<keyword evidence="3" id="KW-1185">Reference proteome</keyword>
<name>A0A6J5WJB3_PRUAR</name>
<accession>A0A6J5WJB3</accession>
<feature type="compositionally biased region" description="Acidic residues" evidence="1">
    <location>
        <begin position="75"/>
        <end position="84"/>
    </location>
</feature>
<reference evidence="3" key="1">
    <citation type="journal article" date="2020" name="Genome Biol.">
        <title>Gamete binning: chromosome-level and haplotype-resolved genome assembly enabled by high-throughput single-cell sequencing of gamete genomes.</title>
        <authorList>
            <person name="Campoy J.A."/>
            <person name="Sun H."/>
            <person name="Goel M."/>
            <person name="Jiao W.-B."/>
            <person name="Folz-Donahue K."/>
            <person name="Wang N."/>
            <person name="Rubio M."/>
            <person name="Liu C."/>
            <person name="Kukat C."/>
            <person name="Ruiz D."/>
            <person name="Huettel B."/>
            <person name="Schneeberger K."/>
        </authorList>
    </citation>
    <scope>NUCLEOTIDE SEQUENCE [LARGE SCALE GENOMIC DNA]</scope>
    <source>
        <strain evidence="3">cv. Rojo Pasion</strain>
    </source>
</reference>
<dbReference type="Proteomes" id="UP000507245">
    <property type="component" value="Unassembled WGS sequence"/>
</dbReference>